<dbReference type="AlphaFoldDB" id="Q7URP1"/>
<dbReference type="STRING" id="243090.RB5545"/>
<evidence type="ECO:0000313" key="1">
    <source>
        <dbReference type="EMBL" id="CAD74297.1"/>
    </source>
</evidence>
<dbReference type="KEGG" id="rba:RB5545"/>
<dbReference type="EnsemblBacteria" id="CAD74297">
    <property type="protein sequence ID" value="CAD74297"/>
    <property type="gene ID" value="RB5545"/>
</dbReference>
<sequence length="82" mass="9161">MRIFIAEIFTGCRSQKGQGVSVTEVVRRCFVLRLASLTLAKVVQFYFTLPLGGADRFGPGRVTRWIQCRALPSLCSTLPRGR</sequence>
<dbReference type="HOGENOM" id="CLU_2555989_0_0_0"/>
<protein>
    <submittedName>
        <fullName evidence="1">Uncharacterized protein</fullName>
    </submittedName>
</protein>
<accession>Q7URP1</accession>
<organism evidence="1 2">
    <name type="scientific">Rhodopirellula baltica (strain DSM 10527 / NCIMB 13988 / SH1)</name>
    <dbReference type="NCBI Taxonomy" id="243090"/>
    <lineage>
        <taxon>Bacteria</taxon>
        <taxon>Pseudomonadati</taxon>
        <taxon>Planctomycetota</taxon>
        <taxon>Planctomycetia</taxon>
        <taxon>Pirellulales</taxon>
        <taxon>Pirellulaceae</taxon>
        <taxon>Rhodopirellula</taxon>
    </lineage>
</organism>
<dbReference type="EMBL" id="BX294142">
    <property type="protein sequence ID" value="CAD74297.1"/>
    <property type="molecule type" value="Genomic_DNA"/>
</dbReference>
<gene>
    <name evidence="1" type="ordered locus">RB5545</name>
</gene>
<keyword evidence="2" id="KW-1185">Reference proteome</keyword>
<name>Q7URP1_RHOBA</name>
<dbReference type="Proteomes" id="UP000001025">
    <property type="component" value="Chromosome"/>
</dbReference>
<dbReference type="InParanoid" id="Q7URP1"/>
<proteinExistence type="predicted"/>
<evidence type="ECO:0000313" key="2">
    <source>
        <dbReference type="Proteomes" id="UP000001025"/>
    </source>
</evidence>
<reference evidence="1 2" key="1">
    <citation type="journal article" date="2003" name="Proc. Natl. Acad. Sci. U.S.A.">
        <title>Complete genome sequence of the marine planctomycete Pirellula sp. strain 1.</title>
        <authorList>
            <person name="Gloeckner F.O."/>
            <person name="Kube M."/>
            <person name="Bauer M."/>
            <person name="Teeling H."/>
            <person name="Lombardot T."/>
            <person name="Ludwig W."/>
            <person name="Gade D."/>
            <person name="Beck A."/>
            <person name="Borzym K."/>
            <person name="Heitmann K."/>
            <person name="Rabus R."/>
            <person name="Schlesner H."/>
            <person name="Amann R."/>
            <person name="Reinhardt R."/>
        </authorList>
    </citation>
    <scope>NUCLEOTIDE SEQUENCE [LARGE SCALE GENOMIC DNA]</scope>
    <source>
        <strain evidence="2">DSM 10527 / NCIMB 13988 / SH1</strain>
    </source>
</reference>